<evidence type="ECO:0008006" key="4">
    <source>
        <dbReference type="Google" id="ProtNLM"/>
    </source>
</evidence>
<evidence type="ECO:0000313" key="2">
    <source>
        <dbReference type="EMBL" id="GLS16100.1"/>
    </source>
</evidence>
<gene>
    <name evidence="2" type="ORF">GCM10007935_35400</name>
</gene>
<organism evidence="2 3">
    <name type="scientific">Hydrogenophaga electricum</name>
    <dbReference type="NCBI Taxonomy" id="1230953"/>
    <lineage>
        <taxon>Bacteria</taxon>
        <taxon>Pseudomonadati</taxon>
        <taxon>Pseudomonadota</taxon>
        <taxon>Betaproteobacteria</taxon>
        <taxon>Burkholderiales</taxon>
        <taxon>Comamonadaceae</taxon>
        <taxon>Hydrogenophaga</taxon>
    </lineage>
</organism>
<dbReference type="PROSITE" id="PS51257">
    <property type="entry name" value="PROKAR_LIPOPROTEIN"/>
    <property type="match status" value="1"/>
</dbReference>
<evidence type="ECO:0000256" key="1">
    <source>
        <dbReference type="SAM" id="SignalP"/>
    </source>
</evidence>
<sequence>MKQWITRALAIAGLVGSGLTACGQTQNPSSAAAAPLGQPSIPVVLPMPVDKAGHTVQTEFWIPPKADGYRGFYAGLRVPFAPGDDAGRIRLIDSHPVKVRLMLHRIDEGRFEPVIFGISVRVSGPYEPGEFEPRKLPDGVAVSEGEYSSHSGMPRGTPDASFYQLSLAGAGKLTPGQYRLEATVLEDQPALRGLPVFLTFLESKWHK</sequence>
<keyword evidence="1" id="KW-0732">Signal</keyword>
<feature type="chain" id="PRO_5047325648" description="DUF5625 domain-containing protein" evidence="1">
    <location>
        <begin position="24"/>
        <end position="207"/>
    </location>
</feature>
<protein>
    <recommendedName>
        <fullName evidence="4">DUF5625 domain-containing protein</fullName>
    </recommendedName>
</protein>
<feature type="signal peptide" evidence="1">
    <location>
        <begin position="1"/>
        <end position="23"/>
    </location>
</feature>
<proteinExistence type="predicted"/>
<accession>A0ABQ6C7U6</accession>
<dbReference type="RefSeq" id="WP_284308892.1">
    <property type="nucleotide sequence ID" value="NZ_BSPB01000044.1"/>
</dbReference>
<name>A0ABQ6C7U6_9BURK</name>
<reference evidence="3" key="1">
    <citation type="journal article" date="2019" name="Int. J. Syst. Evol. Microbiol.">
        <title>The Global Catalogue of Microorganisms (GCM) 10K type strain sequencing project: providing services to taxonomists for standard genome sequencing and annotation.</title>
        <authorList>
            <consortium name="The Broad Institute Genomics Platform"/>
            <consortium name="The Broad Institute Genome Sequencing Center for Infectious Disease"/>
            <person name="Wu L."/>
            <person name="Ma J."/>
        </authorList>
    </citation>
    <scope>NUCLEOTIDE SEQUENCE [LARGE SCALE GENOMIC DNA]</scope>
    <source>
        <strain evidence="3">NBRC 109341</strain>
    </source>
</reference>
<dbReference type="Proteomes" id="UP001156903">
    <property type="component" value="Unassembled WGS sequence"/>
</dbReference>
<comment type="caution">
    <text evidence="2">The sequence shown here is derived from an EMBL/GenBank/DDBJ whole genome shotgun (WGS) entry which is preliminary data.</text>
</comment>
<keyword evidence="3" id="KW-1185">Reference proteome</keyword>
<evidence type="ECO:0000313" key="3">
    <source>
        <dbReference type="Proteomes" id="UP001156903"/>
    </source>
</evidence>
<dbReference type="EMBL" id="BSPB01000044">
    <property type="protein sequence ID" value="GLS16100.1"/>
    <property type="molecule type" value="Genomic_DNA"/>
</dbReference>